<evidence type="ECO:0000313" key="12">
    <source>
        <dbReference type="Proteomes" id="UP000008898"/>
    </source>
</evidence>
<name>G0L3V5_ZOBGA</name>
<evidence type="ECO:0000256" key="9">
    <source>
        <dbReference type="RuleBase" id="RU004417"/>
    </source>
</evidence>
<dbReference type="CDD" id="cd05313">
    <property type="entry name" value="NAD_bind_2_Glu_DH"/>
    <property type="match status" value="1"/>
</dbReference>
<dbReference type="InterPro" id="IPR006095">
    <property type="entry name" value="Glu/Leu/Phe/Val/Trp_DH"/>
</dbReference>
<feature type="binding site" evidence="7">
    <location>
        <position position="111"/>
    </location>
    <ligand>
        <name>substrate</name>
    </ligand>
</feature>
<feature type="domain" description="Glutamate/phenylalanine/leucine/valine/L-tryptophan dehydrogenase C-terminal" evidence="10">
    <location>
        <begin position="202"/>
        <end position="445"/>
    </location>
</feature>
<evidence type="ECO:0000256" key="5">
    <source>
        <dbReference type="PIRNR" id="PIRNR000185"/>
    </source>
</evidence>
<dbReference type="GO" id="GO:0006537">
    <property type="term" value="P:glutamate biosynthetic process"/>
    <property type="evidence" value="ECO:0007669"/>
    <property type="project" value="TreeGrafter"/>
</dbReference>
<dbReference type="SMART" id="SM00839">
    <property type="entry name" value="ELFV_dehydrog"/>
    <property type="match status" value="1"/>
</dbReference>
<dbReference type="SUPFAM" id="SSF51735">
    <property type="entry name" value="NAD(P)-binding Rossmann-fold domains"/>
    <property type="match status" value="1"/>
</dbReference>
<evidence type="ECO:0000256" key="1">
    <source>
        <dbReference type="ARBA" id="ARBA00006382"/>
    </source>
</evidence>
<dbReference type="InterPro" id="IPR006096">
    <property type="entry name" value="Glu/Leu/Phe/Val/Trp_DH_C"/>
</dbReference>
<reference evidence="12" key="1">
    <citation type="submission" date="2009-07" db="EMBL/GenBank/DDBJ databases">
        <title>Complete genome sequence of Zobellia galactanivorans Dsij.</title>
        <authorList>
            <consortium name="Genoscope - CEA"/>
        </authorList>
    </citation>
    <scope>NUCLEOTIDE SEQUENCE [LARGE SCALE GENOMIC DNA]</scope>
    <source>
        <strain evidence="12">DSM 12802 / CCUG 47099 / CIP 106680 / NCIMB 13871 / Dsij</strain>
    </source>
</reference>
<dbReference type="OrthoDB" id="9803297at2"/>
<dbReference type="RefSeq" id="WP_013992818.1">
    <property type="nucleotide sequence ID" value="NC_015844.1"/>
</dbReference>
<feature type="binding site" evidence="7">
    <location>
        <position position="90"/>
    </location>
    <ligand>
        <name>substrate</name>
    </ligand>
</feature>
<dbReference type="Gene3D" id="1.10.285.10">
    <property type="entry name" value="Glutamate Dehydrogenase, chain A, domain 3"/>
    <property type="match status" value="2"/>
</dbReference>
<feature type="binding site" evidence="7">
    <location>
        <position position="240"/>
    </location>
    <ligand>
        <name>NAD(+)</name>
        <dbReference type="ChEBI" id="CHEBI:57540"/>
    </ligand>
</feature>
<dbReference type="STRING" id="63186.ZOBELLIA_1453"/>
<dbReference type="GO" id="GO:0005829">
    <property type="term" value="C:cytosol"/>
    <property type="evidence" value="ECO:0007669"/>
    <property type="project" value="TreeGrafter"/>
</dbReference>
<feature type="binding site" evidence="7">
    <location>
        <position position="379"/>
    </location>
    <ligand>
        <name>substrate</name>
    </ligand>
</feature>
<evidence type="ECO:0000256" key="3">
    <source>
        <dbReference type="ARBA" id="ARBA00023002"/>
    </source>
</evidence>
<dbReference type="Pfam" id="PF02812">
    <property type="entry name" value="ELFV_dehydrog_N"/>
    <property type="match status" value="1"/>
</dbReference>
<organism evidence="11 12">
    <name type="scientific">Zobellia galactanivorans (strain DSM 12802 / CCUG 47099 / CIP 106680 / NCIMB 13871 / Dsij)</name>
    <dbReference type="NCBI Taxonomy" id="63186"/>
    <lineage>
        <taxon>Bacteria</taxon>
        <taxon>Pseudomonadati</taxon>
        <taxon>Bacteroidota</taxon>
        <taxon>Flavobacteriia</taxon>
        <taxon>Flavobacteriales</taxon>
        <taxon>Flavobacteriaceae</taxon>
        <taxon>Zobellia</taxon>
    </lineage>
</organism>
<dbReference type="Pfam" id="PF00208">
    <property type="entry name" value="ELFV_dehydrog"/>
    <property type="match status" value="1"/>
</dbReference>
<feature type="binding site" evidence="7">
    <location>
        <position position="209"/>
    </location>
    <ligand>
        <name>NAD(+)</name>
        <dbReference type="ChEBI" id="CHEBI:57540"/>
    </ligand>
</feature>
<keyword evidence="7" id="KW-0547">Nucleotide-binding</keyword>
<dbReference type="PIRSF" id="PIRSF000185">
    <property type="entry name" value="Glu_DH"/>
    <property type="match status" value="1"/>
</dbReference>
<feature type="binding site" evidence="7">
    <location>
        <position position="165"/>
    </location>
    <ligand>
        <name>substrate</name>
    </ligand>
</feature>
<dbReference type="FunFam" id="3.40.50.720:FF:000030">
    <property type="entry name" value="Glutamate dehydrogenase"/>
    <property type="match status" value="1"/>
</dbReference>
<feature type="site" description="Important for catalysis" evidence="8">
    <location>
        <position position="166"/>
    </location>
</feature>
<dbReference type="PANTHER" id="PTHR43571:SF1">
    <property type="entry name" value="NADP-SPECIFIC GLUTAMATE DEHYDROGENASE 1-RELATED"/>
    <property type="match status" value="1"/>
</dbReference>
<dbReference type="PROSITE" id="PS00074">
    <property type="entry name" value="GLFV_DEHYDROGENASE"/>
    <property type="match status" value="1"/>
</dbReference>
<feature type="active site" description="Proton donor" evidence="6">
    <location>
        <position position="126"/>
    </location>
</feature>
<feature type="binding site" evidence="7">
    <location>
        <position position="114"/>
    </location>
    <ligand>
        <name>substrate</name>
    </ligand>
</feature>
<sequence length="447" mass="49221">MDSKIKDFMDEVKKRNGHEPEFIQAVQEVAETVIPYIAENEIYKGKNILTRMVEPERLISFRVAWVDDEGVIHVNRGYRVQMNSAIGPYKGGLRFHPSVNASILKFLAFEQVFKNSLTTLPMGGGKGGSDFDPKGKSDDEVMRFCHAFMTELCRHIGPNTDVPAGDIGVGAREIGFLFGMYKKIRNEFTGVLTGKGLSWGGSRIRPEATGYGTVYFAESMLNTKNESFEGKTVVISGSGNVAQYAAEKVLQLGGKVVTLSDSAGYIYDPEGIDVEKLDYVMDLKNNKRGRISEYVEKYSGAQYHKGKTPWNVKCDIALPCATQNELTKHDAEALLKNGCICVVEGANMPCNADAVHKFHEAKILFAPGKASNAGGVATSGLEMSQNSLRISWTREEVDERLRDIMKEIHDSCIKYGKEDDGYCNYVKGANIAGFVKVADAMLAQGVI</sequence>
<dbReference type="SUPFAM" id="SSF53223">
    <property type="entry name" value="Aminoacid dehydrogenase-like, N-terminal domain"/>
    <property type="match status" value="1"/>
</dbReference>
<dbReference type="InterPro" id="IPR046346">
    <property type="entry name" value="Aminoacid_DH-like_N_sf"/>
</dbReference>
<dbReference type="HOGENOM" id="CLU_025763_2_1_10"/>
<accession>G0L3V5</accession>
<evidence type="ECO:0000256" key="4">
    <source>
        <dbReference type="ARBA" id="ARBA00023027"/>
    </source>
</evidence>
<dbReference type="Gene3D" id="3.40.50.720">
    <property type="entry name" value="NAD(P)-binding Rossmann-like Domain"/>
    <property type="match status" value="1"/>
</dbReference>
<gene>
    <name evidence="11" type="primary">gdhA1</name>
    <name evidence="11" type="ordered locus">zobellia_1453</name>
</gene>
<dbReference type="Proteomes" id="UP000008898">
    <property type="component" value="Chromosome"/>
</dbReference>
<dbReference type="FunFam" id="3.40.50.10860:FF:000002">
    <property type="entry name" value="Glutamate dehydrogenase"/>
    <property type="match status" value="1"/>
</dbReference>
<dbReference type="InterPro" id="IPR033524">
    <property type="entry name" value="Glu/Leu/Phe/Val_DH_AS"/>
</dbReference>
<comment type="similarity">
    <text evidence="1 5 9">Belongs to the Glu/Leu/Phe/Val dehydrogenases family.</text>
</comment>
<evidence type="ECO:0000256" key="8">
    <source>
        <dbReference type="PIRSR" id="PIRSR000185-3"/>
    </source>
</evidence>
<evidence type="ECO:0000256" key="2">
    <source>
        <dbReference type="ARBA" id="ARBA00011643"/>
    </source>
</evidence>
<dbReference type="InterPro" id="IPR033922">
    <property type="entry name" value="NAD_bind_Glu_DH"/>
</dbReference>
<comment type="subunit">
    <text evidence="2">Homohexamer.</text>
</comment>
<evidence type="ECO:0000256" key="7">
    <source>
        <dbReference type="PIRSR" id="PIRSR000185-2"/>
    </source>
</evidence>
<keyword evidence="4 7" id="KW-0520">NAD</keyword>
<keyword evidence="12" id="KW-1185">Reference proteome</keyword>
<evidence type="ECO:0000313" key="11">
    <source>
        <dbReference type="EMBL" id="CAZ95509.1"/>
    </source>
</evidence>
<dbReference type="Gene3D" id="3.40.50.10860">
    <property type="entry name" value="Leucine Dehydrogenase, chain A, domain 1"/>
    <property type="match status" value="1"/>
</dbReference>
<dbReference type="NCBIfam" id="NF006929">
    <property type="entry name" value="PRK09414.1"/>
    <property type="match status" value="1"/>
</dbReference>
<dbReference type="InterPro" id="IPR006097">
    <property type="entry name" value="Glu/Leu/Phe/Val/Trp_DH_dimer"/>
</dbReference>
<dbReference type="PANTHER" id="PTHR43571">
    <property type="entry name" value="NADP-SPECIFIC GLUTAMATE DEHYDROGENASE 1-RELATED"/>
    <property type="match status" value="1"/>
</dbReference>
<dbReference type="InterPro" id="IPR036291">
    <property type="entry name" value="NAD(P)-bd_dom_sf"/>
</dbReference>
<dbReference type="InterPro" id="IPR014362">
    <property type="entry name" value="Glu_DH"/>
</dbReference>
<dbReference type="PATRIC" id="fig|63186.3.peg.1439"/>
<dbReference type="GO" id="GO:0000166">
    <property type="term" value="F:nucleotide binding"/>
    <property type="evidence" value="ECO:0007669"/>
    <property type="project" value="UniProtKB-KW"/>
</dbReference>
<dbReference type="EMBL" id="FP476056">
    <property type="protein sequence ID" value="CAZ95509.1"/>
    <property type="molecule type" value="Genomic_DNA"/>
</dbReference>
<protein>
    <recommendedName>
        <fullName evidence="5">Glutamate dehydrogenase</fullName>
    </recommendedName>
</protein>
<evidence type="ECO:0000256" key="6">
    <source>
        <dbReference type="PIRSR" id="PIRSR000185-1"/>
    </source>
</evidence>
<dbReference type="KEGG" id="zga:ZOBELLIA_1453"/>
<dbReference type="GO" id="GO:0004354">
    <property type="term" value="F:glutamate dehydrogenase (NADP+) activity"/>
    <property type="evidence" value="ECO:0007669"/>
    <property type="project" value="TreeGrafter"/>
</dbReference>
<dbReference type="AlphaFoldDB" id="G0L3V5"/>
<keyword evidence="3 5" id="KW-0560">Oxidoreductase</keyword>
<reference evidence="11 12" key="2">
    <citation type="journal article" date="2012" name="Environ. Microbiol.">
        <title>Characterization of the first alginolytic operons in a marine bacterium: from their emergence in marine Flavobacteriia to their independent transfers to marine Proteobacteria and human gut Bacteroides.</title>
        <authorList>
            <person name="Thomas F."/>
            <person name="Barbeyron T."/>
            <person name="Tonon T."/>
            <person name="Genicot S."/>
            <person name="Czjzek M."/>
            <person name="Michel G."/>
        </authorList>
    </citation>
    <scope>NUCLEOTIDE SEQUENCE [LARGE SCALE GENOMIC DNA]</scope>
    <source>
        <strain evidence="12">DSM 12802 / CCUG 47099 / CIP 106680 / NCIMB 13871 / Dsij</strain>
    </source>
</reference>
<proteinExistence type="inferred from homology"/>
<evidence type="ECO:0000259" key="10">
    <source>
        <dbReference type="SMART" id="SM00839"/>
    </source>
</evidence>
<dbReference type="InterPro" id="IPR050724">
    <property type="entry name" value="Glu_Leu_Phe_Val_DH"/>
</dbReference>
<dbReference type="PRINTS" id="PR00082">
    <property type="entry name" value="GLFDHDRGNASE"/>
</dbReference>
<dbReference type="FunFam" id="1.10.285.10:FF:000001">
    <property type="entry name" value="Glutamate dehydrogenase"/>
    <property type="match status" value="1"/>
</dbReference>